<accession>A0A5C5VJ36</accession>
<dbReference type="EMBL" id="SJPF01000001">
    <property type="protein sequence ID" value="TWT38606.1"/>
    <property type="molecule type" value="Genomic_DNA"/>
</dbReference>
<name>A0A5C5VJ36_9BACT</name>
<dbReference type="OrthoDB" id="289270at2"/>
<dbReference type="RefSeq" id="WP_146428846.1">
    <property type="nucleotide sequence ID" value="NZ_SJPF01000001.1"/>
</dbReference>
<reference evidence="2 3" key="1">
    <citation type="submission" date="2019-02" db="EMBL/GenBank/DDBJ databases">
        <title>Deep-cultivation of Planctomycetes and their phenomic and genomic characterization uncovers novel biology.</title>
        <authorList>
            <person name="Wiegand S."/>
            <person name="Jogler M."/>
            <person name="Boedeker C."/>
            <person name="Pinto D."/>
            <person name="Vollmers J."/>
            <person name="Rivas-Marin E."/>
            <person name="Kohn T."/>
            <person name="Peeters S.H."/>
            <person name="Heuer A."/>
            <person name="Rast P."/>
            <person name="Oberbeckmann S."/>
            <person name="Bunk B."/>
            <person name="Jeske O."/>
            <person name="Meyerdierks A."/>
            <person name="Storesund J.E."/>
            <person name="Kallscheuer N."/>
            <person name="Luecker S."/>
            <person name="Lage O.M."/>
            <person name="Pohl T."/>
            <person name="Merkel B.J."/>
            <person name="Hornburger P."/>
            <person name="Mueller R.-W."/>
            <person name="Bruemmer F."/>
            <person name="Labrenz M."/>
            <person name="Spormann A.M."/>
            <person name="Op Den Camp H."/>
            <person name="Overmann J."/>
            <person name="Amann R."/>
            <person name="Jetten M.S.M."/>
            <person name="Mascher T."/>
            <person name="Medema M.H."/>
            <person name="Devos D.P."/>
            <person name="Kaster A.-K."/>
            <person name="Ovreas L."/>
            <person name="Rohde M."/>
            <person name="Galperin M.Y."/>
            <person name="Jogler C."/>
        </authorList>
    </citation>
    <scope>NUCLEOTIDE SEQUENCE [LARGE SCALE GENOMIC DNA]</scope>
    <source>
        <strain evidence="2 3">Enr8</strain>
    </source>
</reference>
<proteinExistence type="predicted"/>
<organism evidence="2 3">
    <name type="scientific">Blastopirellula retiformator</name>
    <dbReference type="NCBI Taxonomy" id="2527970"/>
    <lineage>
        <taxon>Bacteria</taxon>
        <taxon>Pseudomonadati</taxon>
        <taxon>Planctomycetota</taxon>
        <taxon>Planctomycetia</taxon>
        <taxon>Pirellulales</taxon>
        <taxon>Pirellulaceae</taxon>
        <taxon>Blastopirellula</taxon>
    </lineage>
</organism>
<dbReference type="Proteomes" id="UP000318878">
    <property type="component" value="Unassembled WGS sequence"/>
</dbReference>
<protein>
    <recommendedName>
        <fullName evidence="1">Probable zinc-binding domain-containing protein</fullName>
    </recommendedName>
</protein>
<evidence type="ECO:0000313" key="2">
    <source>
        <dbReference type="EMBL" id="TWT38606.1"/>
    </source>
</evidence>
<evidence type="ECO:0000259" key="1">
    <source>
        <dbReference type="Pfam" id="PF13451"/>
    </source>
</evidence>
<feature type="domain" description="Probable zinc-binding" evidence="1">
    <location>
        <begin position="70"/>
        <end position="119"/>
    </location>
</feature>
<dbReference type="InterPro" id="IPR025306">
    <property type="entry name" value="Zn-bnd_dom_prob"/>
</dbReference>
<dbReference type="AlphaFoldDB" id="A0A5C5VJ36"/>
<evidence type="ECO:0000313" key="3">
    <source>
        <dbReference type="Proteomes" id="UP000318878"/>
    </source>
</evidence>
<keyword evidence="3" id="KW-1185">Reference proteome</keyword>
<comment type="caution">
    <text evidence="2">The sequence shown here is derived from an EMBL/GenBank/DDBJ whole genome shotgun (WGS) entry which is preliminary data.</text>
</comment>
<gene>
    <name evidence="2" type="ORF">Enr8_02990</name>
</gene>
<dbReference type="Pfam" id="PF13451">
    <property type="entry name" value="zf_Tbcl"/>
    <property type="match status" value="1"/>
</dbReference>
<sequence>MKSNRQKKAQLKAKRARKAQRAHYAAILRGEIRPLNSTATCKPGNLPCDRSQLAYFNSYGEPDFVADGYQDREFRCIDCGAEETWKAAAQKWWYEVAKGSVWSYANRCRTCRRRRRAIRAEANDRCLAGIERKRQSKRLPPSSQKRKLR</sequence>